<sequence>MGQPSVARWNISPTWTGSIGSSAINGYPLTFSSVSSARLFRKTFALSISHAWRICYSSMGHVPCTFCLNLERVTKIQCKDLEVLPHKLVNVIFSAILLSESK</sequence>
<keyword evidence="2" id="KW-1185">Reference proteome</keyword>
<gene>
    <name evidence="1" type="ORF">AVEN_47480_1</name>
</gene>
<dbReference type="Proteomes" id="UP000499080">
    <property type="component" value="Unassembled WGS sequence"/>
</dbReference>
<dbReference type="AlphaFoldDB" id="A0A4Y2Q5Z4"/>
<organism evidence="1 2">
    <name type="scientific">Araneus ventricosus</name>
    <name type="common">Orbweaver spider</name>
    <name type="synonym">Epeira ventricosa</name>
    <dbReference type="NCBI Taxonomy" id="182803"/>
    <lineage>
        <taxon>Eukaryota</taxon>
        <taxon>Metazoa</taxon>
        <taxon>Ecdysozoa</taxon>
        <taxon>Arthropoda</taxon>
        <taxon>Chelicerata</taxon>
        <taxon>Arachnida</taxon>
        <taxon>Araneae</taxon>
        <taxon>Araneomorphae</taxon>
        <taxon>Entelegynae</taxon>
        <taxon>Araneoidea</taxon>
        <taxon>Araneidae</taxon>
        <taxon>Araneus</taxon>
    </lineage>
</organism>
<comment type="caution">
    <text evidence="1">The sequence shown here is derived from an EMBL/GenBank/DDBJ whole genome shotgun (WGS) entry which is preliminary data.</text>
</comment>
<accession>A0A4Y2Q5Z4</accession>
<proteinExistence type="predicted"/>
<dbReference type="EMBL" id="BGPR01013014">
    <property type="protein sequence ID" value="GBN58881.1"/>
    <property type="molecule type" value="Genomic_DNA"/>
</dbReference>
<evidence type="ECO:0000313" key="2">
    <source>
        <dbReference type="Proteomes" id="UP000499080"/>
    </source>
</evidence>
<evidence type="ECO:0000313" key="1">
    <source>
        <dbReference type="EMBL" id="GBN58881.1"/>
    </source>
</evidence>
<name>A0A4Y2Q5Z4_ARAVE</name>
<protein>
    <submittedName>
        <fullName evidence="1">Uncharacterized protein</fullName>
    </submittedName>
</protein>
<reference evidence="1 2" key="1">
    <citation type="journal article" date="2019" name="Sci. Rep.">
        <title>Orb-weaving spider Araneus ventricosus genome elucidates the spidroin gene catalogue.</title>
        <authorList>
            <person name="Kono N."/>
            <person name="Nakamura H."/>
            <person name="Ohtoshi R."/>
            <person name="Moran D.A.P."/>
            <person name="Shinohara A."/>
            <person name="Yoshida Y."/>
            <person name="Fujiwara M."/>
            <person name="Mori M."/>
            <person name="Tomita M."/>
            <person name="Arakawa K."/>
        </authorList>
    </citation>
    <scope>NUCLEOTIDE SEQUENCE [LARGE SCALE GENOMIC DNA]</scope>
</reference>